<evidence type="ECO:0008006" key="4">
    <source>
        <dbReference type="Google" id="ProtNLM"/>
    </source>
</evidence>
<keyword evidence="1" id="KW-0175">Coiled coil</keyword>
<feature type="region of interest" description="Disordered" evidence="2">
    <location>
        <begin position="1366"/>
        <end position="1392"/>
    </location>
</feature>
<dbReference type="EMBL" id="HBGA01028817">
    <property type="protein sequence ID" value="CAD8999553.1"/>
    <property type="molecule type" value="Transcribed_RNA"/>
</dbReference>
<evidence type="ECO:0000313" key="3">
    <source>
        <dbReference type="EMBL" id="CAD8999553.1"/>
    </source>
</evidence>
<dbReference type="PANTHER" id="PTHR43081">
    <property type="entry name" value="ADENYLATE CYCLASE, TERMINAL-DIFFERENTIATION SPECIFIC-RELATED"/>
    <property type="match status" value="1"/>
</dbReference>
<proteinExistence type="predicted"/>
<feature type="compositionally biased region" description="Polar residues" evidence="2">
    <location>
        <begin position="1500"/>
        <end position="1509"/>
    </location>
</feature>
<sequence>MLQPGSHHASAVQRQLVLQSAALQSQMLLDGTLLQGSSQSPIPGAASPTPAPLPTHLVKPPRGRKGAKMSPARSKAGSPGRQQSPGRGSPGKSKVDLAYSTALFSKAQELIEQYVASIPKRCGDTVLFDSHGVEYITDAELDSGNKGGLEAGRQQHRSNLDMIMRLIGKKGFFSHSVFDNDDGDDDVGAGPGKKVLLAQIEVLEKQVEAEQKRTELAVKEAEDVRSELRQTQRMLEAQSPRAKTEVSSDRVLAMLESELMYQHDHIAKAEVAAQEGLKQSLSPTRRIPGVSDKLDKVAAMEQEMDAIISKSKYCLTDPEIQHAASHGLSYSNWLLARQKELNEHTGWLMKQLEFLNKQLPPGTGPSGELSIVCLSVENVPSLFARSPTAMMKAIQSVVAKVNQLCAEHCGYQILSKGSEFQLVFRTAEQALSFSATLQQGLLEIRWPEEVLKAPECPMVLVDNGVDKVVLWAGLRMRCAVHCGRLTEHQTPEHRSRYVGPDLDLCMRILDIAHGGEIVVSDAIRKQVDQPGGMVDSGISLQYKEVSDQLLSFLEIPAWFAISGELLLRHKDYHSIPDPELSITQVITAELTSVESQLRLLERSEIISNDARLGVMTLRNLLERNAMMSKQMRALSVKMHAQVKEKDKELKEAHAIVARLDRDMVHLKAMEAIRKGEMSIEAYMDNVTKAAEKREAQLRNEVELKEREKQQLRSQLQQASAREQALLTVSAPMQTASFRFLNECVEQFTNLVEALCENGQSMDAFTQHLELREVDFGKFEEELTEATIDNLRYSRSVEEQACTRFLKCWSILMSSQLNSANHPPCEERAQSVGSGFESIESSDLESLASWRSDEAADCSAGMTGTIQHLQTVTSRLEGALDKRMPNKTEFVRKYVDGLRHPMDRLPVQLNAFEARTNKKVQELEELRRYSKLIEEQAEAAQERAEAAEAAAAETAARAEAATAEAAEAKAREKEAQAKSESFSAQMREAQVMAEEARAQAQEATTRAVQAEARAEEATAQAEEAAAQSADFEAERRQLLTSMDEMQTSMADIHSKALAQVEARAAAAEAEAEAAAAAAAEAIASIPPESPKFEAQVQTDPIPEPAPVVVHVPVPKSPEEAVDVSRLPTPDDPRIPLRAELEDLQDTLSQLERLRREAAAQTPPDRTALADIKRQIEEVKRNIKSVQQKLADLGEDPRIGLRHNLKRLQEIFSQLDEVYQSSPEEGILSQMVEVKQKTAKTTHQLASLEPEPKIRLQLQLDELEVTHSQLGLSHRLVHERDLRKQTESPEKQIIKEEMKQVELGIASVKQQLVNMEKSVLSGSQQYAVHLLSGQTTPEPYQSVHEMKFSQDQRGRKYTGVDGQYENLEDVEAGRSKGKKSKLSSRASSCSPPTLSSLEQFGTADAALMSPVRARNSVVRYERSTYESLLRSKVKPPAVANISQVRGVDFMGLPDVSRNDRCLGQPKGKPHNRTPSPVPVVDYFATAPRTSVVSEDGFYSKPAGTTSNQRSRTLPPIR</sequence>
<evidence type="ECO:0000256" key="2">
    <source>
        <dbReference type="SAM" id="MobiDB-lite"/>
    </source>
</evidence>
<feature type="compositionally biased region" description="Basic and acidic residues" evidence="2">
    <location>
        <begin position="965"/>
        <end position="976"/>
    </location>
</feature>
<feature type="region of interest" description="Disordered" evidence="2">
    <location>
        <begin position="1491"/>
        <end position="1515"/>
    </location>
</feature>
<organism evidence="3">
    <name type="scientific">Eutreptiella gymnastica</name>
    <dbReference type="NCBI Taxonomy" id="73025"/>
    <lineage>
        <taxon>Eukaryota</taxon>
        <taxon>Discoba</taxon>
        <taxon>Euglenozoa</taxon>
        <taxon>Euglenida</taxon>
        <taxon>Spirocuta</taxon>
        <taxon>Euglenophyceae</taxon>
        <taxon>Eutreptiales</taxon>
        <taxon>Eutreptiaceae</taxon>
        <taxon>Eutreptiella</taxon>
    </lineage>
</organism>
<dbReference type="SUPFAM" id="SSF57997">
    <property type="entry name" value="Tropomyosin"/>
    <property type="match status" value="1"/>
</dbReference>
<feature type="compositionally biased region" description="Low complexity" evidence="2">
    <location>
        <begin position="946"/>
        <end position="964"/>
    </location>
</feature>
<feature type="region of interest" description="Disordered" evidence="2">
    <location>
        <begin position="943"/>
        <end position="1029"/>
    </location>
</feature>
<dbReference type="Gene3D" id="3.30.70.1230">
    <property type="entry name" value="Nucleotide cyclase"/>
    <property type="match status" value="1"/>
</dbReference>
<reference evidence="3" key="1">
    <citation type="submission" date="2021-01" db="EMBL/GenBank/DDBJ databases">
        <authorList>
            <person name="Corre E."/>
            <person name="Pelletier E."/>
            <person name="Niang G."/>
            <person name="Scheremetjew M."/>
            <person name="Finn R."/>
            <person name="Kale V."/>
            <person name="Holt S."/>
            <person name="Cochrane G."/>
            <person name="Meng A."/>
            <person name="Brown T."/>
            <person name="Cohen L."/>
        </authorList>
    </citation>
    <scope>NUCLEOTIDE SEQUENCE</scope>
    <source>
        <strain evidence="3">NIES-381</strain>
    </source>
</reference>
<feature type="compositionally biased region" description="Low complexity" evidence="2">
    <location>
        <begin position="983"/>
        <end position="1026"/>
    </location>
</feature>
<feature type="compositionally biased region" description="Low complexity" evidence="2">
    <location>
        <begin position="1381"/>
        <end position="1392"/>
    </location>
</feature>
<dbReference type="SUPFAM" id="SSF55073">
    <property type="entry name" value="Nucleotide cyclase"/>
    <property type="match status" value="1"/>
</dbReference>
<protein>
    <recommendedName>
        <fullName evidence="4">Guanylate cyclase domain-containing protein</fullName>
    </recommendedName>
</protein>
<dbReference type="Gene3D" id="1.20.58.60">
    <property type="match status" value="1"/>
</dbReference>
<feature type="coiled-coil region" evidence="1">
    <location>
        <begin position="193"/>
        <end position="238"/>
    </location>
</feature>
<dbReference type="InterPro" id="IPR029787">
    <property type="entry name" value="Nucleotide_cyclase"/>
</dbReference>
<dbReference type="PANTHER" id="PTHR43081:SF1">
    <property type="entry name" value="ADENYLATE CYCLASE, TERMINAL-DIFFERENTIATION SPECIFIC"/>
    <property type="match status" value="1"/>
</dbReference>
<feature type="region of interest" description="Disordered" evidence="2">
    <location>
        <begin position="34"/>
        <end position="94"/>
    </location>
</feature>
<evidence type="ECO:0000256" key="1">
    <source>
        <dbReference type="SAM" id="Coils"/>
    </source>
</evidence>
<name>A0A7S1I376_9EUGL</name>
<dbReference type="InterPro" id="IPR050697">
    <property type="entry name" value="Adenylyl/Guanylyl_Cyclase_3/4"/>
</dbReference>
<gene>
    <name evidence="3" type="ORF">EGYM00392_LOCUS10625</name>
</gene>
<feature type="coiled-coil region" evidence="1">
    <location>
        <begin position="1132"/>
        <end position="1194"/>
    </location>
</feature>
<accession>A0A7S1I376</accession>
<feature type="coiled-coil region" evidence="1">
    <location>
        <begin position="687"/>
        <end position="721"/>
    </location>
</feature>